<keyword evidence="3" id="KW-1185">Reference proteome</keyword>
<dbReference type="EMBL" id="FUYB01000009">
    <property type="protein sequence ID" value="SKA81123.1"/>
    <property type="molecule type" value="Genomic_DNA"/>
</dbReference>
<accession>A0A1T4WUU3</accession>
<evidence type="ECO:0000313" key="3">
    <source>
        <dbReference type="Proteomes" id="UP000190460"/>
    </source>
</evidence>
<gene>
    <name evidence="2" type="ORF">SAMN02745130_02168</name>
</gene>
<sequence length="124" mass="13501">MTAAVSRVLVALGEQVVGTNAKRYEAALLQGETVLAEYKTVRDCLVLTSKRIMHIDVQGLIGKKVEIFSLPYSKISAYSVETAGTFDLDAEFKVWASGLGMMEFKFVKGTDVAKVNSILGNHTL</sequence>
<dbReference type="Gene3D" id="2.30.29.50">
    <property type="entry name" value="Bacterial Pleckstrin homology domain"/>
    <property type="match status" value="1"/>
</dbReference>
<dbReference type="CDD" id="cd13225">
    <property type="entry name" value="PH-like_bacteria"/>
    <property type="match status" value="1"/>
</dbReference>
<protein>
    <submittedName>
        <fullName evidence="2">PH domain-containing protein</fullName>
    </submittedName>
</protein>
<dbReference type="RefSeq" id="WP_078922640.1">
    <property type="nucleotide sequence ID" value="NZ_FUYB01000009.1"/>
</dbReference>
<evidence type="ECO:0000313" key="2">
    <source>
        <dbReference type="EMBL" id="SKA81123.1"/>
    </source>
</evidence>
<proteinExistence type="predicted"/>
<dbReference type="Proteomes" id="UP000190460">
    <property type="component" value="Unassembled WGS sequence"/>
</dbReference>
<organism evidence="2 3">
    <name type="scientific">Thiothrix eikelboomii</name>
    <dbReference type="NCBI Taxonomy" id="92487"/>
    <lineage>
        <taxon>Bacteria</taxon>
        <taxon>Pseudomonadati</taxon>
        <taxon>Pseudomonadota</taxon>
        <taxon>Gammaproteobacteria</taxon>
        <taxon>Thiotrichales</taxon>
        <taxon>Thiotrichaceae</taxon>
        <taxon>Thiothrix</taxon>
    </lineage>
</organism>
<dbReference type="Pfam" id="PF08000">
    <property type="entry name" value="bPH_1"/>
    <property type="match status" value="1"/>
</dbReference>
<dbReference type="AlphaFoldDB" id="A0A1T4WUU3"/>
<dbReference type="SUPFAM" id="SSF50729">
    <property type="entry name" value="PH domain-like"/>
    <property type="match status" value="1"/>
</dbReference>
<name>A0A1T4WUU3_9GAMM</name>
<dbReference type="InterPro" id="IPR037063">
    <property type="entry name" value="PHb_sf"/>
</dbReference>
<dbReference type="OrthoDB" id="3199551at2"/>
<reference evidence="2 3" key="1">
    <citation type="submission" date="2017-02" db="EMBL/GenBank/DDBJ databases">
        <authorList>
            <person name="Peterson S.W."/>
        </authorList>
    </citation>
    <scope>NUCLEOTIDE SEQUENCE [LARGE SCALE GENOMIC DNA]</scope>
    <source>
        <strain evidence="2 3">ATCC 49788</strain>
    </source>
</reference>
<dbReference type="InterPro" id="IPR012544">
    <property type="entry name" value="PHb"/>
</dbReference>
<feature type="domain" description="Bacterial Pleckstrin homology" evidence="1">
    <location>
        <begin position="16"/>
        <end position="122"/>
    </location>
</feature>
<evidence type="ECO:0000259" key="1">
    <source>
        <dbReference type="Pfam" id="PF08000"/>
    </source>
</evidence>